<dbReference type="Proteomes" id="UP001501777">
    <property type="component" value="Unassembled WGS sequence"/>
</dbReference>
<protein>
    <submittedName>
        <fullName evidence="2">Conjugal transfer protein TraB</fullName>
    </submittedName>
</protein>
<keyword evidence="3" id="KW-1185">Reference proteome</keyword>
<feature type="region of interest" description="Disordered" evidence="1">
    <location>
        <begin position="1"/>
        <end position="20"/>
    </location>
</feature>
<evidence type="ECO:0000256" key="1">
    <source>
        <dbReference type="SAM" id="MobiDB-lite"/>
    </source>
</evidence>
<evidence type="ECO:0000313" key="2">
    <source>
        <dbReference type="EMBL" id="GAA2524446.1"/>
    </source>
</evidence>
<sequence length="141" mass="15212">MSSELAPQQGKAAASTDGDNRYKAVQHKLKTLGKAMDDATVELEGLLRNMRMNAGRSERLAVDIADAGLDPKFVHMTNSVSVALGGAAVEVRKLHETAQDVSGLAHQTKRTHSKLYEALDDVRSGRPETTPKPGFFVRRGG</sequence>
<name>A0ABN3NKY8_STRLO</name>
<dbReference type="EMBL" id="BAAASG010000041">
    <property type="protein sequence ID" value="GAA2524446.1"/>
    <property type="molecule type" value="Genomic_DNA"/>
</dbReference>
<evidence type="ECO:0000313" key="3">
    <source>
        <dbReference type="Proteomes" id="UP001501777"/>
    </source>
</evidence>
<dbReference type="RefSeq" id="WP_344407178.1">
    <property type="nucleotide sequence ID" value="NZ_BAAASG010000041.1"/>
</dbReference>
<accession>A0ABN3NKY8</accession>
<comment type="caution">
    <text evidence="2">The sequence shown here is derived from an EMBL/GenBank/DDBJ whole genome shotgun (WGS) entry which is preliminary data.</text>
</comment>
<proteinExistence type="predicted"/>
<reference evidence="2 3" key="1">
    <citation type="journal article" date="2019" name="Int. J. Syst. Evol. Microbiol.">
        <title>The Global Catalogue of Microorganisms (GCM) 10K type strain sequencing project: providing services to taxonomists for standard genome sequencing and annotation.</title>
        <authorList>
            <consortium name="The Broad Institute Genomics Platform"/>
            <consortium name="The Broad Institute Genome Sequencing Center for Infectious Disease"/>
            <person name="Wu L."/>
            <person name="Ma J."/>
        </authorList>
    </citation>
    <scope>NUCLEOTIDE SEQUENCE [LARGE SCALE GENOMIC DNA]</scope>
    <source>
        <strain evidence="2 3">JCM 4395</strain>
    </source>
</reference>
<organism evidence="2 3">
    <name type="scientific">Streptomyces longisporus</name>
    <dbReference type="NCBI Taxonomy" id="1948"/>
    <lineage>
        <taxon>Bacteria</taxon>
        <taxon>Bacillati</taxon>
        <taxon>Actinomycetota</taxon>
        <taxon>Actinomycetes</taxon>
        <taxon>Kitasatosporales</taxon>
        <taxon>Streptomycetaceae</taxon>
        <taxon>Streptomyces</taxon>
    </lineage>
</organism>
<gene>
    <name evidence="2" type="ORF">GCM10010276_89920</name>
</gene>